<sequence length="243" mass="26350">MRPAPARARAPVARGRPRRRARVRARARSTPSRARASDATDRRVAVSLGFLGALAVASTPRADAWATEALGGDALASTSARALERGRFRLSETPEHYEEVDVGGSASAEAFLRDARFGLAANTISVTSKTATGGGPMTLRDIGAVEDVATRLVDGENAASRGRARATLRERFAREKKGVEYYDVVLEKDVLGVRRVIQITLALRVDRDTGASTLYTVRVETDRARYDANERAYRAVADGFEIF</sequence>
<protein>
    <submittedName>
        <fullName evidence="3">Mog1/PsbP, alpha/beta/alpha sandwich</fullName>
    </submittedName>
</protein>
<dbReference type="AlphaFoldDB" id="A0A096PBF8"/>
<evidence type="ECO:0000313" key="3">
    <source>
        <dbReference type="EMBL" id="CEG02002.1"/>
    </source>
</evidence>
<name>A0A096PBF8_OSTTA</name>
<evidence type="ECO:0000256" key="1">
    <source>
        <dbReference type="SAM" id="MobiDB-lite"/>
    </source>
</evidence>
<proteinExistence type="predicted"/>
<dbReference type="GO" id="GO:0005509">
    <property type="term" value="F:calcium ion binding"/>
    <property type="evidence" value="ECO:0007669"/>
    <property type="project" value="InterPro"/>
</dbReference>
<dbReference type="InParanoid" id="A0A096PBF8"/>
<feature type="region of interest" description="Disordered" evidence="1">
    <location>
        <begin position="1"/>
        <end position="39"/>
    </location>
</feature>
<organism evidence="3 4">
    <name type="scientific">Ostreococcus tauri</name>
    <name type="common">Marine green alga</name>
    <dbReference type="NCBI Taxonomy" id="70448"/>
    <lineage>
        <taxon>Eukaryota</taxon>
        <taxon>Viridiplantae</taxon>
        <taxon>Chlorophyta</taxon>
        <taxon>Mamiellophyceae</taxon>
        <taxon>Mamiellales</taxon>
        <taxon>Bathycoccaceae</taxon>
        <taxon>Ostreococcus</taxon>
    </lineage>
</organism>
<dbReference type="KEGG" id="ota:OT_ostta14g00760"/>
<dbReference type="GO" id="GO:0015979">
    <property type="term" value="P:photosynthesis"/>
    <property type="evidence" value="ECO:0007669"/>
    <property type="project" value="InterPro"/>
</dbReference>
<reference evidence="4" key="1">
    <citation type="journal article" date="2006" name="Proc. Natl. Acad. Sci. U.S.A.">
        <title>Genome analysis of the smallest free-living eukaryote Ostreococcus tauri unveils many unique features.</title>
        <authorList>
            <person name="Derelle E."/>
            <person name="Ferraz C."/>
            <person name="Rombauts S."/>
            <person name="Rouze P."/>
            <person name="Worden A.Z."/>
            <person name="Robbens S."/>
            <person name="Partensky F."/>
            <person name="Degroeve S."/>
            <person name="Echeynie S."/>
            <person name="Cooke R."/>
            <person name="Saeys Y."/>
            <person name="Wuyts J."/>
            <person name="Jabbari K."/>
            <person name="Bowler C."/>
            <person name="Panaud O."/>
            <person name="Piegu B."/>
            <person name="Ball S.G."/>
            <person name="Ral J.-P."/>
            <person name="Bouget F.-Y."/>
            <person name="Piganeau G."/>
            <person name="De Baets B."/>
            <person name="Picard A."/>
            <person name="Delseny M."/>
            <person name="Demaille J."/>
            <person name="Van de Peer Y."/>
            <person name="Moreau H."/>
        </authorList>
    </citation>
    <scope>NUCLEOTIDE SEQUENCE [LARGE SCALE GENOMIC DNA]</scope>
    <source>
        <strain evidence="4">OTTH 0595 / CCAP 157/2 / RCC745</strain>
    </source>
</reference>
<dbReference type="GO" id="GO:0019898">
    <property type="term" value="C:extrinsic component of membrane"/>
    <property type="evidence" value="ECO:0007669"/>
    <property type="project" value="InterPro"/>
</dbReference>
<dbReference type="Pfam" id="PF01789">
    <property type="entry name" value="PsbP"/>
    <property type="match status" value="1"/>
</dbReference>
<keyword evidence="4" id="KW-1185">Reference proteome</keyword>
<dbReference type="SUPFAM" id="SSF55724">
    <property type="entry name" value="Mog1p/PsbP-like"/>
    <property type="match status" value="1"/>
</dbReference>
<dbReference type="GeneID" id="9837743"/>
<evidence type="ECO:0000313" key="4">
    <source>
        <dbReference type="Proteomes" id="UP000009170"/>
    </source>
</evidence>
<dbReference type="Gene3D" id="3.40.1000.10">
    <property type="entry name" value="Mog1/PsbP, alpha/beta/alpha sandwich"/>
    <property type="match status" value="1"/>
</dbReference>
<dbReference type="InterPro" id="IPR016123">
    <property type="entry name" value="Mog1/PsbP_a/b/a-sand"/>
</dbReference>
<dbReference type="GO" id="GO:0009654">
    <property type="term" value="C:photosystem II oxygen evolving complex"/>
    <property type="evidence" value="ECO:0007669"/>
    <property type="project" value="InterPro"/>
</dbReference>
<comment type="caution">
    <text evidence="3">The sequence shown here is derived from an EMBL/GenBank/DDBJ whole genome shotgun (WGS) entry which is preliminary data.</text>
</comment>
<feature type="compositionally biased region" description="Basic residues" evidence="1">
    <location>
        <begin position="15"/>
        <end position="27"/>
    </location>
</feature>
<accession>A0A096PBF8</accession>
<dbReference type="RefSeq" id="XP_003082880.2">
    <property type="nucleotide sequence ID" value="XM_003082832.2"/>
</dbReference>
<reference evidence="3 4" key="2">
    <citation type="journal article" date="2014" name="BMC Genomics">
        <title>An improved genome of the model marine alga Ostreococcus tauri unfolds by assessing Illumina de novo assemblies.</title>
        <authorList>
            <person name="Blanc-Mathieu R."/>
            <person name="Verhelst B."/>
            <person name="Derelle E."/>
            <person name="Rombauts S."/>
            <person name="Bouget F.Y."/>
            <person name="Carre I."/>
            <person name="Chateau A."/>
            <person name="Eyre-Walker A."/>
            <person name="Grimsley N."/>
            <person name="Moreau H."/>
            <person name="Piegu B."/>
            <person name="Rivals E."/>
            <person name="Schackwitz W."/>
            <person name="Van de Peer Y."/>
            <person name="Piganeau G."/>
        </authorList>
    </citation>
    <scope>NUCLEOTIDE SEQUENCE [LARGE SCALE GENOMIC DNA]</scope>
    <source>
        <strain evidence="4">OTTH 0595 / CCAP 157/2 / RCC745</strain>
    </source>
</reference>
<feature type="domain" description="PsbP C-terminal" evidence="2">
    <location>
        <begin position="93"/>
        <end position="242"/>
    </location>
</feature>
<gene>
    <name evidence="3" type="ORF">OT_ostta14g00760</name>
</gene>
<dbReference type="OrthoDB" id="498486at2759"/>
<dbReference type="InterPro" id="IPR002683">
    <property type="entry name" value="PsbP_C"/>
</dbReference>
<dbReference type="EMBL" id="CAID01000014">
    <property type="protein sequence ID" value="CEG02002.1"/>
    <property type="molecule type" value="Genomic_DNA"/>
</dbReference>
<dbReference type="Proteomes" id="UP000009170">
    <property type="component" value="Unassembled WGS sequence"/>
</dbReference>
<feature type="compositionally biased region" description="Low complexity" evidence="1">
    <location>
        <begin position="1"/>
        <end position="14"/>
    </location>
</feature>
<evidence type="ECO:0000259" key="2">
    <source>
        <dbReference type="Pfam" id="PF01789"/>
    </source>
</evidence>